<feature type="transmembrane region" description="Helical" evidence="6">
    <location>
        <begin position="94"/>
        <end position="118"/>
    </location>
</feature>
<dbReference type="PROSITE" id="PS00237">
    <property type="entry name" value="G_PROTEIN_RECEP_F1_1"/>
    <property type="match status" value="1"/>
</dbReference>
<gene>
    <name evidence="8" type="ORF">LSH36_93g05005</name>
</gene>
<reference evidence="8" key="1">
    <citation type="journal article" date="2023" name="Mol. Biol. Evol.">
        <title>Third-Generation Sequencing Reveals the Adaptive Role of the Epigenome in Three Deep-Sea Polychaetes.</title>
        <authorList>
            <person name="Perez M."/>
            <person name="Aroh O."/>
            <person name="Sun Y."/>
            <person name="Lan Y."/>
            <person name="Juniper S.K."/>
            <person name="Young C.R."/>
            <person name="Angers B."/>
            <person name="Qian P.Y."/>
        </authorList>
    </citation>
    <scope>NUCLEOTIDE SEQUENCE</scope>
    <source>
        <strain evidence="8">P08H-3</strain>
    </source>
</reference>
<dbReference type="InterPro" id="IPR017452">
    <property type="entry name" value="GPCR_Rhodpsn_7TM"/>
</dbReference>
<feature type="transmembrane region" description="Helical" evidence="6">
    <location>
        <begin position="60"/>
        <end position="82"/>
    </location>
</feature>
<dbReference type="Proteomes" id="UP001208570">
    <property type="component" value="Unassembled WGS sequence"/>
</dbReference>
<keyword evidence="5" id="KW-0297">G-protein coupled receptor</keyword>
<dbReference type="InterPro" id="IPR052954">
    <property type="entry name" value="GPCR-Ligand_Int"/>
</dbReference>
<evidence type="ECO:0000256" key="6">
    <source>
        <dbReference type="SAM" id="Phobius"/>
    </source>
</evidence>
<dbReference type="Pfam" id="PF00001">
    <property type="entry name" value="7tm_1"/>
    <property type="match status" value="1"/>
</dbReference>
<dbReference type="Gene3D" id="1.20.1070.10">
    <property type="entry name" value="Rhodopsin 7-helix transmembrane proteins"/>
    <property type="match status" value="1"/>
</dbReference>
<evidence type="ECO:0000256" key="2">
    <source>
        <dbReference type="ARBA" id="ARBA00022692"/>
    </source>
</evidence>
<evidence type="ECO:0000313" key="9">
    <source>
        <dbReference type="Proteomes" id="UP001208570"/>
    </source>
</evidence>
<dbReference type="AlphaFoldDB" id="A0AAD9K0Y7"/>
<feature type="transmembrane region" description="Helical" evidence="6">
    <location>
        <begin position="325"/>
        <end position="345"/>
    </location>
</feature>
<dbReference type="PROSITE" id="PS50262">
    <property type="entry name" value="G_PROTEIN_RECEP_F1_2"/>
    <property type="match status" value="1"/>
</dbReference>
<comment type="caution">
    <text evidence="8">The sequence shown here is derived from an EMBL/GenBank/DDBJ whole genome shotgun (WGS) entry which is preliminary data.</text>
</comment>
<evidence type="ECO:0000259" key="7">
    <source>
        <dbReference type="PROSITE" id="PS50262"/>
    </source>
</evidence>
<keyword evidence="4 6" id="KW-0472">Membrane</keyword>
<name>A0AAD9K0Y7_9ANNE</name>
<dbReference type="SUPFAM" id="SSF81321">
    <property type="entry name" value="Family A G protein-coupled receptor-like"/>
    <property type="match status" value="1"/>
</dbReference>
<dbReference type="PANTHER" id="PTHR46641">
    <property type="entry name" value="FMRFAMIDE RECEPTOR-RELATED"/>
    <property type="match status" value="1"/>
</dbReference>
<evidence type="ECO:0000256" key="3">
    <source>
        <dbReference type="ARBA" id="ARBA00022989"/>
    </source>
</evidence>
<dbReference type="PRINTS" id="PR00237">
    <property type="entry name" value="GPCRRHODOPSN"/>
</dbReference>
<comment type="similarity">
    <text evidence="5">Belongs to the G-protein coupled receptor 1 family.</text>
</comment>
<keyword evidence="5" id="KW-0675">Receptor</keyword>
<keyword evidence="3 6" id="KW-1133">Transmembrane helix</keyword>
<keyword evidence="2 5" id="KW-0812">Transmembrane</keyword>
<feature type="domain" description="G-protein coupled receptors family 1 profile" evidence="7">
    <location>
        <begin position="73"/>
        <end position="342"/>
    </location>
</feature>
<dbReference type="CDD" id="cd14978">
    <property type="entry name" value="7tmA_FMRFamide_R-like"/>
    <property type="match status" value="1"/>
</dbReference>
<feature type="transmembrane region" description="Helical" evidence="6">
    <location>
        <begin position="235"/>
        <end position="260"/>
    </location>
</feature>
<protein>
    <recommendedName>
        <fullName evidence="7">G-protein coupled receptors family 1 profile domain-containing protein</fullName>
    </recommendedName>
</protein>
<dbReference type="GO" id="GO:0004930">
    <property type="term" value="F:G protein-coupled receptor activity"/>
    <property type="evidence" value="ECO:0007669"/>
    <property type="project" value="UniProtKB-KW"/>
</dbReference>
<keyword evidence="5" id="KW-0807">Transducer</keyword>
<dbReference type="InterPro" id="IPR000276">
    <property type="entry name" value="GPCR_Rhodpsn"/>
</dbReference>
<comment type="subcellular location">
    <subcellularLocation>
        <location evidence="1">Membrane</location>
    </subcellularLocation>
</comment>
<evidence type="ECO:0000256" key="4">
    <source>
        <dbReference type="ARBA" id="ARBA00023136"/>
    </source>
</evidence>
<dbReference type="EMBL" id="JAODUP010000093">
    <property type="protein sequence ID" value="KAK2162707.1"/>
    <property type="molecule type" value="Genomic_DNA"/>
</dbReference>
<dbReference type="GO" id="GO:0016020">
    <property type="term" value="C:membrane"/>
    <property type="evidence" value="ECO:0007669"/>
    <property type="project" value="UniProtKB-SubCell"/>
</dbReference>
<feature type="transmembrane region" description="Helical" evidence="6">
    <location>
        <begin position="179"/>
        <end position="196"/>
    </location>
</feature>
<accession>A0AAD9K0Y7</accession>
<feature type="transmembrane region" description="Helical" evidence="6">
    <location>
        <begin position="280"/>
        <end position="305"/>
    </location>
</feature>
<sequence>MSLSDVIDLAGATNSSFLFDFGFGINASMMGCTNRTMITTTISPMVNDPTYVSYRIIVDVYLVGVLCVMGFIGNALSIAVLYRDHEKKNTTNWLLQTLAVVDTLYLVTCFFIQTLSTIRDYTEWLPTMREIFSHMMPYIWVVASIAQTITVWTVMLVTIDRYIAVCMPLQTHLRSLERAKIAVVIVCLLAILYNIPRFFEREVVVQEQGCIAKTIQLKKTAFRKNRVYFLVYKTIMYFMFRTIGPLLTLIILNVKLILALKEMRRKHKDLTKGSKHRENITFMLVIVVTVFVICEIPDLILRILVNLHEFKAVELDINKLRYVNVMTNMLLTVNSSINFLIYCLVGKKFRRILLDMYACNARPRDSNMEVSETEPLTTRTNIITKNGTTTASKDGDVCL</sequence>
<evidence type="ECO:0000256" key="5">
    <source>
        <dbReference type="RuleBase" id="RU000688"/>
    </source>
</evidence>
<proteinExistence type="inferred from homology"/>
<feature type="transmembrane region" description="Helical" evidence="6">
    <location>
        <begin position="138"/>
        <end position="159"/>
    </location>
</feature>
<evidence type="ECO:0000256" key="1">
    <source>
        <dbReference type="ARBA" id="ARBA00004370"/>
    </source>
</evidence>
<dbReference type="PANTHER" id="PTHR46641:SF2">
    <property type="entry name" value="FMRFAMIDE RECEPTOR"/>
    <property type="match status" value="1"/>
</dbReference>
<keyword evidence="9" id="KW-1185">Reference proteome</keyword>
<evidence type="ECO:0000313" key="8">
    <source>
        <dbReference type="EMBL" id="KAK2162707.1"/>
    </source>
</evidence>
<organism evidence="8 9">
    <name type="scientific">Paralvinella palmiformis</name>
    <dbReference type="NCBI Taxonomy" id="53620"/>
    <lineage>
        <taxon>Eukaryota</taxon>
        <taxon>Metazoa</taxon>
        <taxon>Spiralia</taxon>
        <taxon>Lophotrochozoa</taxon>
        <taxon>Annelida</taxon>
        <taxon>Polychaeta</taxon>
        <taxon>Sedentaria</taxon>
        <taxon>Canalipalpata</taxon>
        <taxon>Terebellida</taxon>
        <taxon>Terebelliformia</taxon>
        <taxon>Alvinellidae</taxon>
        <taxon>Paralvinella</taxon>
    </lineage>
</organism>